<comment type="caution">
    <text evidence="2">The sequence shown here is derived from an EMBL/GenBank/DDBJ whole genome shotgun (WGS) entry which is preliminary data.</text>
</comment>
<feature type="compositionally biased region" description="Acidic residues" evidence="1">
    <location>
        <begin position="251"/>
        <end position="267"/>
    </location>
</feature>
<keyword evidence="3" id="KW-1185">Reference proteome</keyword>
<name>A0ABR3X4K9_9PEZI</name>
<sequence>MSLAVNVVTIVDTVIKLLAALQRAQERQKDLPKVLQKHQKELQNTRDIVEIVLSENTLHIATIMSDLVDLDDFGNSLKQELINMSKERNAFQQYAYQVLKGSKDTSKLSDIMKGLTLSRSSLVLKIQVVHVGLTKAYGDAVESINGGNLVCIEFANLKPVRLCEETDATLSGDEERSGKNVPLSGITRVVVDNKTKRRATMINGPVGKEPAKHLTIRGNEAEEESFMLNYGTEWKNIKRLKRLHQERADSSDSESEDTSDEEDQEKP</sequence>
<protein>
    <submittedName>
        <fullName evidence="2">Uncharacterized protein</fullName>
    </submittedName>
</protein>
<evidence type="ECO:0000256" key="1">
    <source>
        <dbReference type="SAM" id="MobiDB-lite"/>
    </source>
</evidence>
<evidence type="ECO:0000313" key="3">
    <source>
        <dbReference type="Proteomes" id="UP001583177"/>
    </source>
</evidence>
<proteinExistence type="predicted"/>
<reference evidence="2 3" key="1">
    <citation type="journal article" date="2024" name="IMA Fungus">
        <title>IMA Genome - F19 : A genome assembly and annotation guide to empower mycologists, including annotated draft genome sequences of Ceratocystis pirilliformis, Diaporthe australafricana, Fusarium ophioides, Paecilomyces lecythidis, and Sporothrix stenoceras.</title>
        <authorList>
            <person name="Aylward J."/>
            <person name="Wilson A.M."/>
            <person name="Visagie C.M."/>
            <person name="Spraker J."/>
            <person name="Barnes I."/>
            <person name="Buitendag C."/>
            <person name="Ceriani C."/>
            <person name="Del Mar Angel L."/>
            <person name="du Plessis D."/>
            <person name="Fuchs T."/>
            <person name="Gasser K."/>
            <person name="Kramer D."/>
            <person name="Li W."/>
            <person name="Munsamy K."/>
            <person name="Piso A."/>
            <person name="Price J.L."/>
            <person name="Sonnekus B."/>
            <person name="Thomas C."/>
            <person name="van der Nest A."/>
            <person name="van Dijk A."/>
            <person name="van Heerden A."/>
            <person name="van Vuuren N."/>
            <person name="Yilmaz N."/>
            <person name="Duong T.A."/>
            <person name="van der Merwe N.A."/>
            <person name="Wingfield M.J."/>
            <person name="Wingfield B.D."/>
        </authorList>
    </citation>
    <scope>NUCLEOTIDE SEQUENCE [LARGE SCALE GENOMIC DNA]</scope>
    <source>
        <strain evidence="2 3">CMW 18300</strain>
    </source>
</reference>
<feature type="region of interest" description="Disordered" evidence="1">
    <location>
        <begin position="243"/>
        <end position="267"/>
    </location>
</feature>
<gene>
    <name evidence="2" type="ORF">Daus18300_004980</name>
</gene>
<dbReference type="Proteomes" id="UP001583177">
    <property type="component" value="Unassembled WGS sequence"/>
</dbReference>
<accession>A0ABR3X4K9</accession>
<dbReference type="EMBL" id="JAWRVE010000035">
    <property type="protein sequence ID" value="KAL1870891.1"/>
    <property type="molecule type" value="Genomic_DNA"/>
</dbReference>
<organism evidence="2 3">
    <name type="scientific">Diaporthe australafricana</name>
    <dbReference type="NCBI Taxonomy" id="127596"/>
    <lineage>
        <taxon>Eukaryota</taxon>
        <taxon>Fungi</taxon>
        <taxon>Dikarya</taxon>
        <taxon>Ascomycota</taxon>
        <taxon>Pezizomycotina</taxon>
        <taxon>Sordariomycetes</taxon>
        <taxon>Sordariomycetidae</taxon>
        <taxon>Diaporthales</taxon>
        <taxon>Diaporthaceae</taxon>
        <taxon>Diaporthe</taxon>
    </lineage>
</organism>
<evidence type="ECO:0000313" key="2">
    <source>
        <dbReference type="EMBL" id="KAL1870891.1"/>
    </source>
</evidence>